<comment type="function">
    <text evidence="9">Catalyzes the formation of aromatic C18 estrogens from C19 androgens.</text>
</comment>
<reference evidence="15" key="2">
    <citation type="submission" date="2025-08" db="UniProtKB">
        <authorList>
            <consortium name="Ensembl"/>
        </authorList>
    </citation>
    <scope>IDENTIFICATION</scope>
</reference>
<evidence type="ECO:0000256" key="11">
    <source>
        <dbReference type="ARBA" id="ARBA00048642"/>
    </source>
</evidence>
<dbReference type="PROSITE" id="PS00086">
    <property type="entry name" value="CYTOCHROME_P450"/>
    <property type="match status" value="1"/>
</dbReference>
<comment type="catalytic activity">
    <reaction evidence="10">
        <text>testosterone + 3 reduced [NADPH--hemoprotein reductase] + 3 O2 = 17beta-estradiol + formate + 3 oxidized [NADPH--hemoprotein reductase] + 4 H2O + 4 H(+)</text>
        <dbReference type="Rhea" id="RHEA:38191"/>
        <dbReference type="Rhea" id="RHEA-COMP:11964"/>
        <dbReference type="Rhea" id="RHEA-COMP:11965"/>
        <dbReference type="ChEBI" id="CHEBI:15377"/>
        <dbReference type="ChEBI" id="CHEBI:15378"/>
        <dbReference type="ChEBI" id="CHEBI:15379"/>
        <dbReference type="ChEBI" id="CHEBI:15740"/>
        <dbReference type="ChEBI" id="CHEBI:16469"/>
        <dbReference type="ChEBI" id="CHEBI:17347"/>
        <dbReference type="ChEBI" id="CHEBI:57618"/>
        <dbReference type="ChEBI" id="CHEBI:58210"/>
        <dbReference type="EC" id="1.14.14.14"/>
    </reaction>
</comment>
<name>A0A4W5NZI1_9TELE</name>
<dbReference type="PANTHER" id="PTHR24291:SF210">
    <property type="entry name" value="CYTOCHROME P450 FAMILY 4 SUBFAMILY F MEMBER 11"/>
    <property type="match status" value="1"/>
</dbReference>
<evidence type="ECO:0000313" key="15">
    <source>
        <dbReference type="Ensembl" id="ENSHHUP00000054294.1"/>
    </source>
</evidence>
<evidence type="ECO:0000256" key="6">
    <source>
        <dbReference type="ARBA" id="ARBA00023004"/>
    </source>
</evidence>
<evidence type="ECO:0000256" key="2">
    <source>
        <dbReference type="ARBA" id="ARBA00010617"/>
    </source>
</evidence>
<evidence type="ECO:0000256" key="1">
    <source>
        <dbReference type="ARBA" id="ARBA00004586"/>
    </source>
</evidence>
<reference evidence="16" key="1">
    <citation type="submission" date="2018-06" db="EMBL/GenBank/DDBJ databases">
        <title>Genome assembly of Danube salmon.</title>
        <authorList>
            <person name="Macqueen D.J."/>
            <person name="Gundappa M.K."/>
        </authorList>
    </citation>
    <scope>NUCLEOTIDE SEQUENCE [LARGE SCALE GENOMIC DNA]</scope>
</reference>
<feature type="transmembrane region" description="Helical" evidence="14">
    <location>
        <begin position="28"/>
        <end position="52"/>
    </location>
</feature>
<evidence type="ECO:0000256" key="14">
    <source>
        <dbReference type="SAM" id="Phobius"/>
    </source>
</evidence>
<evidence type="ECO:0000256" key="8">
    <source>
        <dbReference type="ARBA" id="ARBA00023136"/>
    </source>
</evidence>
<keyword evidence="6 12" id="KW-0408">Iron</keyword>
<comment type="cofactor">
    <cofactor evidence="12">
        <name>heme</name>
        <dbReference type="ChEBI" id="CHEBI:30413"/>
    </cofactor>
</comment>
<keyword evidence="16" id="KW-1185">Reference proteome</keyword>
<keyword evidence="4 12" id="KW-0479">Metal-binding</keyword>
<dbReference type="GO" id="GO:0070330">
    <property type="term" value="F:aromatase activity"/>
    <property type="evidence" value="ECO:0007669"/>
    <property type="project" value="UniProtKB-EC"/>
</dbReference>
<organism evidence="15 16">
    <name type="scientific">Hucho hucho</name>
    <name type="common">huchen</name>
    <dbReference type="NCBI Taxonomy" id="62062"/>
    <lineage>
        <taxon>Eukaryota</taxon>
        <taxon>Metazoa</taxon>
        <taxon>Chordata</taxon>
        <taxon>Craniata</taxon>
        <taxon>Vertebrata</taxon>
        <taxon>Euteleostomi</taxon>
        <taxon>Actinopterygii</taxon>
        <taxon>Neopterygii</taxon>
        <taxon>Teleostei</taxon>
        <taxon>Protacanthopterygii</taxon>
        <taxon>Salmoniformes</taxon>
        <taxon>Salmonidae</taxon>
        <taxon>Salmoninae</taxon>
        <taxon>Hucho</taxon>
    </lineage>
</organism>
<keyword evidence="14" id="KW-1133">Transmembrane helix</keyword>
<dbReference type="InterPro" id="IPR036396">
    <property type="entry name" value="Cyt_P450_sf"/>
</dbReference>
<dbReference type="PANTHER" id="PTHR24291">
    <property type="entry name" value="CYTOCHROME P450 FAMILY 4"/>
    <property type="match status" value="1"/>
</dbReference>
<keyword evidence="13" id="KW-0560">Oxidoreductase</keyword>
<dbReference type="PRINTS" id="PR00465">
    <property type="entry name" value="EP450IV"/>
</dbReference>
<evidence type="ECO:0000256" key="9">
    <source>
        <dbReference type="ARBA" id="ARBA00037202"/>
    </source>
</evidence>
<proteinExistence type="inferred from homology"/>
<keyword evidence="14" id="KW-0812">Transmembrane</keyword>
<evidence type="ECO:0000256" key="4">
    <source>
        <dbReference type="ARBA" id="ARBA00022723"/>
    </source>
</evidence>
<keyword evidence="3 12" id="KW-0349">Heme</keyword>
<evidence type="ECO:0000256" key="7">
    <source>
        <dbReference type="ARBA" id="ARBA00023033"/>
    </source>
</evidence>
<dbReference type="AlphaFoldDB" id="A0A4W5NZI1"/>
<accession>A0A4W5NZI1</accession>
<reference evidence="15" key="3">
    <citation type="submission" date="2025-09" db="UniProtKB">
        <authorList>
            <consortium name="Ensembl"/>
        </authorList>
    </citation>
    <scope>IDENTIFICATION</scope>
</reference>
<evidence type="ECO:0000256" key="13">
    <source>
        <dbReference type="RuleBase" id="RU000461"/>
    </source>
</evidence>
<dbReference type="InterPro" id="IPR002403">
    <property type="entry name" value="Cyt_P450_E_grp-IV"/>
</dbReference>
<dbReference type="SUPFAM" id="SSF48264">
    <property type="entry name" value="Cytochrome P450"/>
    <property type="match status" value="1"/>
</dbReference>
<dbReference type="GO" id="GO:0005789">
    <property type="term" value="C:endoplasmic reticulum membrane"/>
    <property type="evidence" value="ECO:0007669"/>
    <property type="project" value="UniProtKB-SubCell"/>
</dbReference>
<evidence type="ECO:0000313" key="16">
    <source>
        <dbReference type="Proteomes" id="UP000314982"/>
    </source>
</evidence>
<protein>
    <submittedName>
        <fullName evidence="15">Cytochrome P450 family 4 subfamily F member 8</fullName>
    </submittedName>
</protein>
<keyword evidence="5" id="KW-0256">Endoplasmic reticulum</keyword>
<dbReference type="GO" id="GO:0020037">
    <property type="term" value="F:heme binding"/>
    <property type="evidence" value="ECO:0007669"/>
    <property type="project" value="InterPro"/>
</dbReference>
<dbReference type="Ensembl" id="ENSHHUT00000056180.1">
    <property type="protein sequence ID" value="ENSHHUP00000054294.1"/>
    <property type="gene ID" value="ENSHHUG00000032484.1"/>
</dbReference>
<dbReference type="InterPro" id="IPR050196">
    <property type="entry name" value="Cytochrome_P450_Monoox"/>
</dbReference>
<dbReference type="Pfam" id="PF00067">
    <property type="entry name" value="p450"/>
    <property type="match status" value="1"/>
</dbReference>
<evidence type="ECO:0000256" key="12">
    <source>
        <dbReference type="PIRSR" id="PIRSR602403-1"/>
    </source>
</evidence>
<dbReference type="Gene3D" id="1.10.630.10">
    <property type="entry name" value="Cytochrome P450"/>
    <property type="match status" value="1"/>
</dbReference>
<dbReference type="FunFam" id="1.10.630.10:FF:000005">
    <property type="entry name" value="cytochrome P450 4F22 isoform X2"/>
    <property type="match status" value="1"/>
</dbReference>
<keyword evidence="7 13" id="KW-0503">Monooxygenase</keyword>
<dbReference type="GO" id="GO:0005506">
    <property type="term" value="F:iron ion binding"/>
    <property type="evidence" value="ECO:0007669"/>
    <property type="project" value="InterPro"/>
</dbReference>
<sequence>MAVVDAVLDRLLDGLLGLGHLLSPLCSLFVLLQLSALVVLLLLSLRVVCLLWSHAQFTRRLRCFSKPPTQNWLMGHLGEMRSTEEGLQAVDKLPLLLAPASITVKDELFYGFLRPWLGQSLLLSNGEDWSRRRRLLTPAFHFDILKNYVKIFNHSTDIMHSKWRRLVAEGQSRQDMFSHISLMTLDSLLRCTFSYNSNCQESSSEYVAAIFELSTLVIERRGCILHHWDWLYWRSPEGQRFKQACSVVHRFTKTVVQERRAQLLHQGEPERHTDTTGGEEKRKRVADFIDLLLVSKDEEGHGLTDEEIKAEADTFMFAGHDTTASGISWVLYNLSQHQDYQDRCRTEVNDLLQDRKTEDLDWEDLSSLPFTTMCIKESLRLHSPVSAVTRRYTKDITVPGGRVIPQGSICLVSIYGTHHNPEIWPDPDVYNPMRFDPENSKDRSSHAFIPFSSGPRNCIGQKFAMAEMRVVVALTLRRFRLTPGGVEVRRLPQLVLRAEGGLWLTLETLDTPQD</sequence>
<dbReference type="InterPro" id="IPR001128">
    <property type="entry name" value="Cyt_P450"/>
</dbReference>
<comment type="catalytic activity">
    <reaction evidence="11">
        <text>androst-4-ene-3,17-dione + 3 reduced [NADPH--hemoprotein reductase] + 3 O2 = estrone + formate + 3 oxidized [NADPH--hemoprotein reductase] + 4 H2O + 4 H(+)</text>
        <dbReference type="Rhea" id="RHEA:38195"/>
        <dbReference type="Rhea" id="RHEA-COMP:11964"/>
        <dbReference type="Rhea" id="RHEA-COMP:11965"/>
        <dbReference type="ChEBI" id="CHEBI:15377"/>
        <dbReference type="ChEBI" id="CHEBI:15378"/>
        <dbReference type="ChEBI" id="CHEBI:15379"/>
        <dbReference type="ChEBI" id="CHEBI:15740"/>
        <dbReference type="ChEBI" id="CHEBI:16422"/>
        <dbReference type="ChEBI" id="CHEBI:17263"/>
        <dbReference type="ChEBI" id="CHEBI:57618"/>
        <dbReference type="ChEBI" id="CHEBI:58210"/>
        <dbReference type="EC" id="1.14.14.14"/>
    </reaction>
</comment>
<dbReference type="PRINTS" id="PR00385">
    <property type="entry name" value="P450"/>
</dbReference>
<comment type="subcellular location">
    <subcellularLocation>
        <location evidence="1">Endoplasmic reticulum membrane</location>
    </subcellularLocation>
</comment>
<comment type="similarity">
    <text evidence="2 13">Belongs to the cytochrome P450 family.</text>
</comment>
<keyword evidence="8 14" id="KW-0472">Membrane</keyword>
<dbReference type="Proteomes" id="UP000314982">
    <property type="component" value="Unassembled WGS sequence"/>
</dbReference>
<evidence type="ECO:0000256" key="5">
    <source>
        <dbReference type="ARBA" id="ARBA00022824"/>
    </source>
</evidence>
<feature type="binding site" description="axial binding residue" evidence="12">
    <location>
        <position position="458"/>
    </location>
    <ligand>
        <name>heme</name>
        <dbReference type="ChEBI" id="CHEBI:30413"/>
    </ligand>
    <ligandPart>
        <name>Fe</name>
        <dbReference type="ChEBI" id="CHEBI:18248"/>
    </ligandPart>
</feature>
<evidence type="ECO:0000256" key="3">
    <source>
        <dbReference type="ARBA" id="ARBA00022617"/>
    </source>
</evidence>
<dbReference type="InterPro" id="IPR017972">
    <property type="entry name" value="Cyt_P450_CS"/>
</dbReference>
<evidence type="ECO:0000256" key="10">
    <source>
        <dbReference type="ARBA" id="ARBA00047938"/>
    </source>
</evidence>
<dbReference type="GeneTree" id="ENSGT00940000155021"/>